<comment type="caution">
    <text evidence="1">The sequence shown here is derived from an EMBL/GenBank/DDBJ whole genome shotgun (WGS) entry which is preliminary data.</text>
</comment>
<dbReference type="EMBL" id="SRRZ01000209">
    <property type="protein sequence ID" value="NQE38348.1"/>
    <property type="molecule type" value="Genomic_DNA"/>
</dbReference>
<name>A0ABX2D712_9CYAN</name>
<organism evidence="1 2">
    <name type="scientific">Microcoleus asticus IPMA8</name>
    <dbReference type="NCBI Taxonomy" id="2563858"/>
    <lineage>
        <taxon>Bacteria</taxon>
        <taxon>Bacillati</taxon>
        <taxon>Cyanobacteriota</taxon>
        <taxon>Cyanophyceae</taxon>
        <taxon>Oscillatoriophycideae</taxon>
        <taxon>Oscillatoriales</taxon>
        <taxon>Microcoleaceae</taxon>
        <taxon>Microcoleus</taxon>
        <taxon>Microcoleus asticus</taxon>
    </lineage>
</organism>
<evidence type="ECO:0000313" key="1">
    <source>
        <dbReference type="EMBL" id="NQE38348.1"/>
    </source>
</evidence>
<protein>
    <submittedName>
        <fullName evidence="1">Uncharacterized protein</fullName>
    </submittedName>
</protein>
<proteinExistence type="predicted"/>
<evidence type="ECO:0000313" key="2">
    <source>
        <dbReference type="Proteomes" id="UP000702425"/>
    </source>
</evidence>
<sequence>MVKDAIEPSGSLPPSPAIATALLGPISRLTLLATGGWFGTGSSADTVALAGLVAPWLSVAL</sequence>
<accession>A0ABX2D712</accession>
<gene>
    <name evidence="1" type="ORF">E5S67_06133</name>
</gene>
<dbReference type="Proteomes" id="UP000702425">
    <property type="component" value="Unassembled WGS sequence"/>
</dbReference>
<reference evidence="1 2" key="1">
    <citation type="journal article" date="2020" name="Sci. Rep.">
        <title>A novel cyanobacterial geosmin producer, revising GeoA distribution and dispersion patterns in Bacteria.</title>
        <authorList>
            <person name="Churro C."/>
            <person name="Semedo-Aguiar A.P."/>
            <person name="Silva A.D."/>
            <person name="Pereira-Leal J.B."/>
            <person name="Leite R.B."/>
        </authorList>
    </citation>
    <scope>NUCLEOTIDE SEQUENCE [LARGE SCALE GENOMIC DNA]</scope>
    <source>
        <strain evidence="1 2">IPMA8</strain>
    </source>
</reference>
<keyword evidence="2" id="KW-1185">Reference proteome</keyword>